<dbReference type="InterPro" id="IPR037185">
    <property type="entry name" value="EmrE-like"/>
</dbReference>
<protein>
    <submittedName>
        <fullName evidence="9">Multidrug efflux SMR transporter</fullName>
    </submittedName>
</protein>
<organism evidence="9 10">
    <name type="scientific">Nonomuraea longicatena</name>
    <dbReference type="NCBI Taxonomy" id="83682"/>
    <lineage>
        <taxon>Bacteria</taxon>
        <taxon>Bacillati</taxon>
        <taxon>Actinomycetota</taxon>
        <taxon>Actinomycetes</taxon>
        <taxon>Streptosporangiales</taxon>
        <taxon>Streptosporangiaceae</taxon>
        <taxon>Nonomuraea</taxon>
    </lineage>
</organism>
<dbReference type="Pfam" id="PF00893">
    <property type="entry name" value="Multi_Drug_Res"/>
    <property type="match status" value="1"/>
</dbReference>
<evidence type="ECO:0000313" key="9">
    <source>
        <dbReference type="EMBL" id="GAA0918387.1"/>
    </source>
</evidence>
<evidence type="ECO:0000313" key="10">
    <source>
        <dbReference type="Proteomes" id="UP001501578"/>
    </source>
</evidence>
<sequence length="107" mass="10937">MAWILLAVAIAFEITATSALKLSNGFSHLGWTVVVAIGYLVSFTLLAQALKLQLEMGVAYAVWSGVGTAAIALIGALFMGESLNALKIGGIVLIIGGVVVLNLAGAH</sequence>
<evidence type="ECO:0000256" key="1">
    <source>
        <dbReference type="ARBA" id="ARBA00004651"/>
    </source>
</evidence>
<dbReference type="EMBL" id="BAAAHQ010000006">
    <property type="protein sequence ID" value="GAA0918387.1"/>
    <property type="molecule type" value="Genomic_DNA"/>
</dbReference>
<dbReference type="Proteomes" id="UP001501578">
    <property type="component" value="Unassembled WGS sequence"/>
</dbReference>
<dbReference type="RefSeq" id="WP_343949009.1">
    <property type="nucleotide sequence ID" value="NZ_BAAAHQ010000006.1"/>
</dbReference>
<feature type="transmembrane region" description="Helical" evidence="8">
    <location>
        <begin position="29"/>
        <end position="50"/>
    </location>
</feature>
<evidence type="ECO:0000256" key="6">
    <source>
        <dbReference type="ARBA" id="ARBA00023136"/>
    </source>
</evidence>
<dbReference type="SUPFAM" id="SSF103481">
    <property type="entry name" value="Multidrug resistance efflux transporter EmrE"/>
    <property type="match status" value="1"/>
</dbReference>
<evidence type="ECO:0000256" key="2">
    <source>
        <dbReference type="ARBA" id="ARBA00022448"/>
    </source>
</evidence>
<reference evidence="10" key="1">
    <citation type="journal article" date="2019" name="Int. J. Syst. Evol. Microbiol.">
        <title>The Global Catalogue of Microorganisms (GCM) 10K type strain sequencing project: providing services to taxonomists for standard genome sequencing and annotation.</title>
        <authorList>
            <consortium name="The Broad Institute Genomics Platform"/>
            <consortium name="The Broad Institute Genome Sequencing Center for Infectious Disease"/>
            <person name="Wu L."/>
            <person name="Ma J."/>
        </authorList>
    </citation>
    <scope>NUCLEOTIDE SEQUENCE [LARGE SCALE GENOMIC DNA]</scope>
    <source>
        <strain evidence="10">JCM 11136</strain>
    </source>
</reference>
<dbReference type="Gene3D" id="1.10.3730.20">
    <property type="match status" value="1"/>
</dbReference>
<keyword evidence="6 8" id="KW-0472">Membrane</keyword>
<keyword evidence="2" id="KW-0813">Transport</keyword>
<evidence type="ECO:0000256" key="3">
    <source>
        <dbReference type="ARBA" id="ARBA00022475"/>
    </source>
</evidence>
<feature type="transmembrane region" description="Helical" evidence="8">
    <location>
        <begin position="85"/>
        <end position="104"/>
    </location>
</feature>
<accession>A0ABP3ZAB9</accession>
<keyword evidence="3" id="KW-1003">Cell membrane</keyword>
<proteinExistence type="inferred from homology"/>
<feature type="transmembrane region" description="Helical" evidence="8">
    <location>
        <begin position="57"/>
        <end position="79"/>
    </location>
</feature>
<keyword evidence="4 7" id="KW-0812">Transmembrane</keyword>
<dbReference type="InterPro" id="IPR045324">
    <property type="entry name" value="Small_multidrug_res"/>
</dbReference>
<evidence type="ECO:0000256" key="8">
    <source>
        <dbReference type="SAM" id="Phobius"/>
    </source>
</evidence>
<name>A0ABP3ZAB9_9ACTN</name>
<keyword evidence="10" id="KW-1185">Reference proteome</keyword>
<dbReference type="PANTHER" id="PTHR30561:SF1">
    <property type="entry name" value="MULTIDRUG TRANSPORTER EMRE"/>
    <property type="match status" value="1"/>
</dbReference>
<comment type="similarity">
    <text evidence="7">Belongs to the drug/metabolite transporter (DMT) superfamily. Small multidrug resistance (SMR) (TC 2.A.7.1) family.</text>
</comment>
<gene>
    <name evidence="9" type="ORF">GCM10009560_15320</name>
</gene>
<dbReference type="InterPro" id="IPR000390">
    <property type="entry name" value="Small_drug/metabolite_transptr"/>
</dbReference>
<keyword evidence="5 8" id="KW-1133">Transmembrane helix</keyword>
<comment type="caution">
    <text evidence="9">The sequence shown here is derived from an EMBL/GenBank/DDBJ whole genome shotgun (WGS) entry which is preliminary data.</text>
</comment>
<dbReference type="PANTHER" id="PTHR30561">
    <property type="entry name" value="SMR FAMILY PROTON-DEPENDENT DRUG EFFLUX TRANSPORTER SUGE"/>
    <property type="match status" value="1"/>
</dbReference>
<evidence type="ECO:0000256" key="5">
    <source>
        <dbReference type="ARBA" id="ARBA00022989"/>
    </source>
</evidence>
<evidence type="ECO:0000256" key="7">
    <source>
        <dbReference type="RuleBase" id="RU003942"/>
    </source>
</evidence>
<comment type="subcellular location">
    <subcellularLocation>
        <location evidence="1 7">Cell membrane</location>
        <topology evidence="1 7">Multi-pass membrane protein</topology>
    </subcellularLocation>
</comment>
<evidence type="ECO:0000256" key="4">
    <source>
        <dbReference type="ARBA" id="ARBA00022692"/>
    </source>
</evidence>